<dbReference type="EMBL" id="JBKBDD010000020">
    <property type="protein sequence ID" value="MFN6548122.1"/>
    <property type="molecule type" value="Genomic_DNA"/>
</dbReference>
<comment type="caution">
    <text evidence="1">The sequence shown here is derived from an EMBL/GenBank/DDBJ whole genome shotgun (WGS) entry which is preliminary data.</text>
</comment>
<evidence type="ECO:0000313" key="2">
    <source>
        <dbReference type="Proteomes" id="UP001635816"/>
    </source>
</evidence>
<proteinExistence type="predicted"/>
<gene>
    <name evidence="1" type="ORF">ACK4CT_33510</name>
</gene>
<accession>A0ABW9LJR0</accession>
<reference evidence="1 2" key="1">
    <citation type="submission" date="2024-12" db="EMBL/GenBank/DDBJ databases">
        <title>The coexistence of Mycolicibacterium septicum and Mycolicibacterium nivoides in clinical samples.</title>
        <authorList>
            <person name="Wang C."/>
            <person name="Feng Y."/>
            <person name="Zong Z."/>
        </authorList>
    </citation>
    <scope>NUCLEOTIDE SEQUENCE [LARGE SCALE GENOMIC DNA]</scope>
    <source>
        <strain evidence="1 2">120309</strain>
    </source>
</reference>
<name>A0ABW9LJR0_9MYCO</name>
<keyword evidence="2" id="KW-1185">Reference proteome</keyword>
<dbReference type="Proteomes" id="UP001635816">
    <property type="component" value="Unassembled WGS sequence"/>
</dbReference>
<protein>
    <submittedName>
        <fullName evidence="1">Uncharacterized protein</fullName>
    </submittedName>
</protein>
<sequence>MSENFRNDVGIALEAAERALGTFDATDIKQFSPADRIAYANANASVAIAHSLLKIAVLKQDEADEQASRRH</sequence>
<dbReference type="RefSeq" id="WP_409545654.1">
    <property type="nucleotide sequence ID" value="NZ_JBKBDD010000020.1"/>
</dbReference>
<evidence type="ECO:0000313" key="1">
    <source>
        <dbReference type="EMBL" id="MFN6548122.1"/>
    </source>
</evidence>
<organism evidence="1 2">
    <name type="scientific">Mycolicibacterium nivoides</name>
    <dbReference type="NCBI Taxonomy" id="2487344"/>
    <lineage>
        <taxon>Bacteria</taxon>
        <taxon>Bacillati</taxon>
        <taxon>Actinomycetota</taxon>
        <taxon>Actinomycetes</taxon>
        <taxon>Mycobacteriales</taxon>
        <taxon>Mycobacteriaceae</taxon>
        <taxon>Mycolicibacterium</taxon>
    </lineage>
</organism>